<dbReference type="Gramene" id="Psat03G0413000-T4">
    <property type="protein sequence ID" value="KAI5429403.1"/>
    <property type="gene ID" value="KIW84_034130"/>
</dbReference>
<protein>
    <submittedName>
        <fullName evidence="1">Uncharacterized protein</fullName>
    </submittedName>
</protein>
<proteinExistence type="predicted"/>
<sequence length="154" mass="16646">MIEEAERGPTNQGKIKQIRGKRRGELITSLQLLGNSQCLLTPPQTVLMEANQAAAKATKFVSQNPMGSGHLESLTMDDLLTNCSGNLLHLIVEACIARNILDTSAYFWPGYVNARRNQIPSSISNHVDGWSSLMNGSKLTPGLVDALTATPASR</sequence>
<dbReference type="InterPro" id="IPR039638">
    <property type="entry name" value="MED33A/B"/>
</dbReference>
<name>A0A9D4XXM7_PEA</name>
<comment type="caution">
    <text evidence="1">The sequence shown here is derived from an EMBL/GenBank/DDBJ whole genome shotgun (WGS) entry which is preliminary data.</text>
</comment>
<dbReference type="GO" id="GO:0016592">
    <property type="term" value="C:mediator complex"/>
    <property type="evidence" value="ECO:0007669"/>
    <property type="project" value="InterPro"/>
</dbReference>
<accession>A0A9D4XXM7</accession>
<dbReference type="EMBL" id="JAMSHJ010000003">
    <property type="protein sequence ID" value="KAI5429403.1"/>
    <property type="molecule type" value="Genomic_DNA"/>
</dbReference>
<dbReference type="AlphaFoldDB" id="A0A9D4XXM7"/>
<reference evidence="1 2" key="1">
    <citation type="journal article" date="2022" name="Nat. Genet.">
        <title>Improved pea reference genome and pan-genome highlight genomic features and evolutionary characteristics.</title>
        <authorList>
            <person name="Yang T."/>
            <person name="Liu R."/>
            <person name="Luo Y."/>
            <person name="Hu S."/>
            <person name="Wang D."/>
            <person name="Wang C."/>
            <person name="Pandey M.K."/>
            <person name="Ge S."/>
            <person name="Xu Q."/>
            <person name="Li N."/>
            <person name="Li G."/>
            <person name="Huang Y."/>
            <person name="Saxena R.K."/>
            <person name="Ji Y."/>
            <person name="Li M."/>
            <person name="Yan X."/>
            <person name="He Y."/>
            <person name="Liu Y."/>
            <person name="Wang X."/>
            <person name="Xiang C."/>
            <person name="Varshney R.K."/>
            <person name="Ding H."/>
            <person name="Gao S."/>
            <person name="Zong X."/>
        </authorList>
    </citation>
    <scope>NUCLEOTIDE SEQUENCE [LARGE SCALE GENOMIC DNA]</scope>
    <source>
        <strain evidence="1 2">cv. Zhongwan 6</strain>
    </source>
</reference>
<evidence type="ECO:0000313" key="2">
    <source>
        <dbReference type="Proteomes" id="UP001058974"/>
    </source>
</evidence>
<dbReference type="Proteomes" id="UP001058974">
    <property type="component" value="Chromosome 3"/>
</dbReference>
<gene>
    <name evidence="1" type="ORF">KIW84_034130</name>
</gene>
<keyword evidence="2" id="KW-1185">Reference proteome</keyword>
<evidence type="ECO:0000313" key="1">
    <source>
        <dbReference type="EMBL" id="KAI5429403.1"/>
    </source>
</evidence>
<dbReference type="GO" id="GO:2000762">
    <property type="term" value="P:regulation of phenylpropanoid metabolic process"/>
    <property type="evidence" value="ECO:0007669"/>
    <property type="project" value="InterPro"/>
</dbReference>
<dbReference type="PANTHER" id="PTHR33739">
    <property type="entry name" value="OS07G0681500 PROTEIN"/>
    <property type="match status" value="1"/>
</dbReference>
<dbReference type="PANTHER" id="PTHR33739:SF12">
    <property type="entry name" value="MEDIATOR OF RNA POLYMERASE II TRANSCRIPTION SUBUNIT 33A"/>
    <property type="match status" value="1"/>
</dbReference>
<organism evidence="1 2">
    <name type="scientific">Pisum sativum</name>
    <name type="common">Garden pea</name>
    <name type="synonym">Lathyrus oleraceus</name>
    <dbReference type="NCBI Taxonomy" id="3888"/>
    <lineage>
        <taxon>Eukaryota</taxon>
        <taxon>Viridiplantae</taxon>
        <taxon>Streptophyta</taxon>
        <taxon>Embryophyta</taxon>
        <taxon>Tracheophyta</taxon>
        <taxon>Spermatophyta</taxon>
        <taxon>Magnoliopsida</taxon>
        <taxon>eudicotyledons</taxon>
        <taxon>Gunneridae</taxon>
        <taxon>Pentapetalae</taxon>
        <taxon>rosids</taxon>
        <taxon>fabids</taxon>
        <taxon>Fabales</taxon>
        <taxon>Fabaceae</taxon>
        <taxon>Papilionoideae</taxon>
        <taxon>50 kb inversion clade</taxon>
        <taxon>NPAAA clade</taxon>
        <taxon>Hologalegina</taxon>
        <taxon>IRL clade</taxon>
        <taxon>Fabeae</taxon>
        <taxon>Lathyrus</taxon>
    </lineage>
</organism>